<protein>
    <recommendedName>
        <fullName evidence="3">AMP-dependent synthetase/ligase domain-containing protein</fullName>
    </recommendedName>
</protein>
<dbReference type="AlphaFoldDB" id="A0A382ES98"/>
<dbReference type="PANTHER" id="PTHR43201">
    <property type="entry name" value="ACYL-COA SYNTHETASE"/>
    <property type="match status" value="1"/>
</dbReference>
<feature type="domain" description="AMP-dependent synthetase/ligase" evidence="3">
    <location>
        <begin position="19"/>
        <end position="368"/>
    </location>
</feature>
<dbReference type="EMBL" id="UINC01046095">
    <property type="protein sequence ID" value="SVB53676.1"/>
    <property type="molecule type" value="Genomic_DNA"/>
</dbReference>
<dbReference type="InterPro" id="IPR000873">
    <property type="entry name" value="AMP-dep_synth/lig_dom"/>
</dbReference>
<dbReference type="Pfam" id="PF00501">
    <property type="entry name" value="AMP-binding"/>
    <property type="match status" value="1"/>
</dbReference>
<accession>A0A382ES98</accession>
<evidence type="ECO:0000256" key="1">
    <source>
        <dbReference type="ARBA" id="ARBA00006432"/>
    </source>
</evidence>
<dbReference type="GO" id="GO:0006631">
    <property type="term" value="P:fatty acid metabolic process"/>
    <property type="evidence" value="ECO:0007669"/>
    <property type="project" value="TreeGrafter"/>
</dbReference>
<dbReference type="InterPro" id="IPR020845">
    <property type="entry name" value="AMP-binding_CS"/>
</dbReference>
<evidence type="ECO:0000313" key="4">
    <source>
        <dbReference type="EMBL" id="SVB53676.1"/>
    </source>
</evidence>
<feature type="non-terminal residue" evidence="4">
    <location>
        <position position="434"/>
    </location>
</feature>
<proteinExistence type="inferred from homology"/>
<dbReference type="PROSITE" id="PS00455">
    <property type="entry name" value="AMP_BINDING"/>
    <property type="match status" value="1"/>
</dbReference>
<sequence length="434" mass="48284">MKTIPDIVNFFNDDQVFITTENQAFFTFADLKKQIDWTKDFLGKNHIEKTDTIAIVCENGPVMATSFLAIASSCCVAPLNPSYTSSEFDFYLEDLNPKALIVKEESNSPVIEVAKKRGIKIFNLIVNNIDHSGKFSLTSKEKYIPNIINHNDNIIPEDTALILHTSGTTSKPKMVPLTHLNLCSSAKNIVETLNLERSDKCINIMPLFHIHGIVGLLLSSLFSGGNIFASTGFNALKFFSWLKVFSPTWYSAVPTMHQAILSRANRNSEIIAQTNLRFIRSSSAPLPSTTMQEVEKTFHCPVIESYGMTEASHQMTSNHLPPGNRKATKAGFAAGPEVSVMDNNHNILENGKIGEIVIRGNNVTRGYLNNPQANKDSFVDGWFRTGDQGFYDEEGFLQLTGRIKEIINKGGEKISPLEIDDEIMKHESVFQGIT</sequence>
<dbReference type="SUPFAM" id="SSF56801">
    <property type="entry name" value="Acetyl-CoA synthetase-like"/>
    <property type="match status" value="1"/>
</dbReference>
<evidence type="ECO:0000256" key="2">
    <source>
        <dbReference type="ARBA" id="ARBA00022598"/>
    </source>
</evidence>
<keyword evidence="2" id="KW-0436">Ligase</keyword>
<reference evidence="4" key="1">
    <citation type="submission" date="2018-05" db="EMBL/GenBank/DDBJ databases">
        <authorList>
            <person name="Lanie J.A."/>
            <person name="Ng W.-L."/>
            <person name="Kazmierczak K.M."/>
            <person name="Andrzejewski T.M."/>
            <person name="Davidsen T.M."/>
            <person name="Wayne K.J."/>
            <person name="Tettelin H."/>
            <person name="Glass J.I."/>
            <person name="Rusch D."/>
            <person name="Podicherti R."/>
            <person name="Tsui H.-C.T."/>
            <person name="Winkler M.E."/>
        </authorList>
    </citation>
    <scope>NUCLEOTIDE SEQUENCE</scope>
</reference>
<name>A0A382ES98_9ZZZZ</name>
<dbReference type="GO" id="GO:0031956">
    <property type="term" value="F:medium-chain fatty acid-CoA ligase activity"/>
    <property type="evidence" value="ECO:0007669"/>
    <property type="project" value="TreeGrafter"/>
</dbReference>
<dbReference type="PANTHER" id="PTHR43201:SF5">
    <property type="entry name" value="MEDIUM-CHAIN ACYL-COA LIGASE ACSF2, MITOCHONDRIAL"/>
    <property type="match status" value="1"/>
</dbReference>
<dbReference type="InterPro" id="IPR042099">
    <property type="entry name" value="ANL_N_sf"/>
</dbReference>
<organism evidence="4">
    <name type="scientific">marine metagenome</name>
    <dbReference type="NCBI Taxonomy" id="408172"/>
    <lineage>
        <taxon>unclassified sequences</taxon>
        <taxon>metagenomes</taxon>
        <taxon>ecological metagenomes</taxon>
    </lineage>
</organism>
<gene>
    <name evidence="4" type="ORF">METZ01_LOCUS206530</name>
</gene>
<dbReference type="Gene3D" id="3.40.50.12780">
    <property type="entry name" value="N-terminal domain of ligase-like"/>
    <property type="match status" value="1"/>
</dbReference>
<comment type="similarity">
    <text evidence="1">Belongs to the ATP-dependent AMP-binding enzyme family.</text>
</comment>
<evidence type="ECO:0000259" key="3">
    <source>
        <dbReference type="Pfam" id="PF00501"/>
    </source>
</evidence>